<keyword evidence="3" id="KW-1185">Reference proteome</keyword>
<evidence type="ECO:0000313" key="2">
    <source>
        <dbReference type="EMBL" id="KAA5613722.1"/>
    </source>
</evidence>
<dbReference type="PANTHER" id="PTHR30060">
    <property type="entry name" value="INNER MEMBRANE PROTEIN"/>
    <property type="match status" value="1"/>
</dbReference>
<dbReference type="Proteomes" id="UP000325255">
    <property type="component" value="Unassembled WGS sequence"/>
</dbReference>
<dbReference type="InterPro" id="IPR005496">
    <property type="entry name" value="Integral_membrane_TerC"/>
</dbReference>
<dbReference type="GO" id="GO:0005886">
    <property type="term" value="C:plasma membrane"/>
    <property type="evidence" value="ECO:0007669"/>
    <property type="project" value="TreeGrafter"/>
</dbReference>
<feature type="transmembrane region" description="Helical" evidence="1">
    <location>
        <begin position="55"/>
        <end position="77"/>
    </location>
</feature>
<sequence length="246" mass="26028">MDWLTDPQIWASLLTLTALEIVLGIDNLIFLSIIAGRLPPAQQAAGRRIGLTLALGLRLALLATISWIMHLTAPVFAVAGNSFSWRDLILIGGGLFLVYKGTVEIHARIEGEGEHGTAGTARIGFASAIVQIAALDLVFSLDSVITAVGMANELWVMVTAVCISIAIMMLAAGPVAGFVDRHPTVKMLALSFLLLIGMTLVADGFGAHVPKGYIYAAIGFSALVETLNQMAGRRRRRLARPEGGGA</sequence>
<reference evidence="2 3" key="1">
    <citation type="submission" date="2019-09" db="EMBL/GenBank/DDBJ databases">
        <title>Genome sequence of Rhodovastum atsumiense, a diverse member of the Acetobacteraceae family of non-sulfur purple photosynthetic bacteria.</title>
        <authorList>
            <person name="Meyer T."/>
            <person name="Kyndt J."/>
        </authorList>
    </citation>
    <scope>NUCLEOTIDE SEQUENCE [LARGE SCALE GENOMIC DNA]</scope>
    <source>
        <strain evidence="2 3">DSM 21279</strain>
    </source>
</reference>
<dbReference type="AlphaFoldDB" id="A0A5M6IZF4"/>
<feature type="transmembrane region" description="Helical" evidence="1">
    <location>
        <begin position="83"/>
        <end position="102"/>
    </location>
</feature>
<name>A0A5M6IZF4_9PROT</name>
<feature type="transmembrane region" description="Helical" evidence="1">
    <location>
        <begin position="213"/>
        <end position="231"/>
    </location>
</feature>
<feature type="transmembrane region" description="Helical" evidence="1">
    <location>
        <begin position="12"/>
        <end position="34"/>
    </location>
</feature>
<proteinExistence type="predicted"/>
<evidence type="ECO:0000313" key="3">
    <source>
        <dbReference type="Proteomes" id="UP000325255"/>
    </source>
</evidence>
<protein>
    <submittedName>
        <fullName evidence="2">TerC family protein</fullName>
    </submittedName>
</protein>
<feature type="transmembrane region" description="Helical" evidence="1">
    <location>
        <begin position="188"/>
        <end position="207"/>
    </location>
</feature>
<dbReference type="EMBL" id="VWPK01000005">
    <property type="protein sequence ID" value="KAA5613722.1"/>
    <property type="molecule type" value="Genomic_DNA"/>
</dbReference>
<keyword evidence="1" id="KW-0472">Membrane</keyword>
<dbReference type="RefSeq" id="WP_150039471.1">
    <property type="nucleotide sequence ID" value="NZ_OW485601.1"/>
</dbReference>
<dbReference type="PANTHER" id="PTHR30060:SF0">
    <property type="entry name" value="COILED-COIL PROTEIN (DUF2040)-RELATED"/>
    <property type="match status" value="1"/>
</dbReference>
<dbReference type="OrthoDB" id="9805314at2"/>
<gene>
    <name evidence="2" type="ORF">F1189_04755</name>
</gene>
<evidence type="ECO:0000256" key="1">
    <source>
        <dbReference type="SAM" id="Phobius"/>
    </source>
</evidence>
<comment type="caution">
    <text evidence="2">The sequence shown here is derived from an EMBL/GenBank/DDBJ whole genome shotgun (WGS) entry which is preliminary data.</text>
</comment>
<feature type="transmembrane region" description="Helical" evidence="1">
    <location>
        <begin position="154"/>
        <end position="176"/>
    </location>
</feature>
<keyword evidence="1" id="KW-0812">Transmembrane</keyword>
<organism evidence="2 3">
    <name type="scientific">Rhodovastum atsumiense</name>
    <dbReference type="NCBI Taxonomy" id="504468"/>
    <lineage>
        <taxon>Bacteria</taxon>
        <taxon>Pseudomonadati</taxon>
        <taxon>Pseudomonadota</taxon>
        <taxon>Alphaproteobacteria</taxon>
        <taxon>Acetobacterales</taxon>
        <taxon>Acetobacteraceae</taxon>
        <taxon>Rhodovastum</taxon>
    </lineage>
</organism>
<keyword evidence="1" id="KW-1133">Transmembrane helix</keyword>
<dbReference type="Pfam" id="PF03741">
    <property type="entry name" value="TerC"/>
    <property type="match status" value="1"/>
</dbReference>
<accession>A0A5M6IZF4</accession>
<feature type="transmembrane region" description="Helical" evidence="1">
    <location>
        <begin position="123"/>
        <end position="148"/>
    </location>
</feature>